<name>A0A6P5A1Z6_BRABE</name>
<dbReference type="SUPFAM" id="SSF57667">
    <property type="entry name" value="beta-beta-alpha zinc fingers"/>
    <property type="match status" value="11"/>
</dbReference>
<keyword evidence="9" id="KW-0804">Transcription</keyword>
<feature type="region of interest" description="Disordered" evidence="12">
    <location>
        <begin position="122"/>
        <end position="179"/>
    </location>
</feature>
<feature type="domain" description="C2H2-type" evidence="13">
    <location>
        <begin position="901"/>
        <end position="929"/>
    </location>
</feature>
<dbReference type="PANTHER" id="PTHR24392">
    <property type="entry name" value="ZINC FINGER PROTEIN"/>
    <property type="match status" value="1"/>
</dbReference>
<keyword evidence="6" id="KW-0862">Zinc</keyword>
<dbReference type="OrthoDB" id="7312725at2759"/>
<evidence type="ECO:0000256" key="7">
    <source>
        <dbReference type="ARBA" id="ARBA00023015"/>
    </source>
</evidence>
<dbReference type="FunFam" id="3.30.160.60:FF:000314">
    <property type="entry name" value="Uncharacterized protein"/>
    <property type="match status" value="1"/>
</dbReference>
<dbReference type="PANTHER" id="PTHR24392:SF31">
    <property type="entry name" value="C2H2-TYPE DOMAIN-CONTAINING PROTEIN"/>
    <property type="match status" value="1"/>
</dbReference>
<evidence type="ECO:0000313" key="16">
    <source>
        <dbReference type="RefSeq" id="XP_019643344.1"/>
    </source>
</evidence>
<dbReference type="GO" id="GO:0008270">
    <property type="term" value="F:zinc ion binding"/>
    <property type="evidence" value="ECO:0007669"/>
    <property type="project" value="UniProtKB-KW"/>
</dbReference>
<sequence>MEAGPFDLATLQAAYELAMSAEDPGTENNSTSGEDQTTDTGRQQDRERESPCEERESPCEERESPCEERESPCEERGSPSKERESPSEERESPCEESTHRGHVCSHCGYTTSRLANLSVHMKKHTGGNPYHLDQSEKTSDDDETNNREDTDTEWQQDKERGSQYDSEETCSVGSTQSEELEKMDVDYHDSPDNADNREVQATNQAGPSYRCGQCDHLASSQEGLKAHMVYHLCKCDLCSFSTTSKQELRQHISEHTADKPYIHSCGRCDFKTLHKSQLTKHMKTHPVEECPNKCDICGFVTTSKQELQQHISQHDEQYIHSCKHCDFQTIYKSQLSTHIKNLHAVEEYPYQCDQCRYATTQKNFYDKHMLKVHSKPHVCWCGFRTADSSFLLVHMATHTGQITYKCDQCDFIALSQHTLKQHTKATHNYKCRQCDHIESSQEGLKAHMAFHLLKCGTCKFSTPSLQDFKQHLSQHVYKPYIYSCGQCDFRTDYKSQLATHIRSLHTPDEFPHKCDQCSYAARQKSFLDKHMLKHTKPHVCWCGFRTADKSQLVVHRATHTGEVTFKCDECDFRTLSEDSWEQHEETLGHTLANWGDVSTSSKNKNLKKHSGEKPYLFSCEKCEFKTDDGSQVYPHMMTHAEKKPPSYKYKCDQCSYVASKKHFLDKHMLKHTKPRVCWVRTPNSSSLSVPSASDMSRGERTYKCDQCEFSTSSEDSLELHRAIHRTVDSMEGHNVTHSGTVNRHTSGEREFTTSDSVILSMHINEQTGEAPKISDHTSGKTTRTLSTEEDYHICGECAFITTDRVVLSMHLTEHKGKEQTTTTWDHTYAIPASALDMNTGDKPYLCEQCGFSSTSITQFTIHKRRHTGEKPYLCDVCGLTFVDRSALTAHRRRKHTLEKPHKCNLCDYSAEQKSCLDLHMANKHTGEKPYACELCGYRTAVKGYISVHMRIHTGDKPYRCDYCDFTAAAKNTINQHMARHDPTKYLVCKECGMRTVSKQYMKRHMAKHEKNPSYSYKPYQKKRRKNDDDDDSIDDDITDDDEEEEEVYYADYDDVDEKEQDNEGYDEDLFDFYGAQEGTEDVE</sequence>
<keyword evidence="8" id="KW-0238">DNA-binding</keyword>
<dbReference type="FunFam" id="3.30.160.60:FF:001461">
    <property type="entry name" value="Zinc finger protein 142"/>
    <property type="match status" value="1"/>
</dbReference>
<feature type="domain" description="C2H2-type" evidence="13">
    <location>
        <begin position="233"/>
        <end position="260"/>
    </location>
</feature>
<dbReference type="FunFam" id="3.30.160.60:FF:000834">
    <property type="entry name" value="Uncharacterized protein"/>
    <property type="match status" value="1"/>
</dbReference>
<keyword evidence="4" id="KW-0677">Repeat</keyword>
<evidence type="ECO:0000256" key="10">
    <source>
        <dbReference type="ARBA" id="ARBA00023242"/>
    </source>
</evidence>
<evidence type="ECO:0000256" key="5">
    <source>
        <dbReference type="ARBA" id="ARBA00022771"/>
    </source>
</evidence>
<comment type="subcellular location">
    <subcellularLocation>
        <location evidence="1">Nucleus</location>
    </subcellularLocation>
</comment>
<dbReference type="FunFam" id="3.30.160.60:FF:000446">
    <property type="entry name" value="Zinc finger protein"/>
    <property type="match status" value="1"/>
</dbReference>
<feature type="region of interest" description="Disordered" evidence="12">
    <location>
        <begin position="15"/>
        <end position="102"/>
    </location>
</feature>
<feature type="domain" description="C2H2-type" evidence="13">
    <location>
        <begin position="872"/>
        <end position="900"/>
    </location>
</feature>
<dbReference type="FunFam" id="3.30.160.60:FF:001370">
    <property type="entry name" value="Zinc finger protein"/>
    <property type="match status" value="1"/>
</dbReference>
<evidence type="ECO:0000256" key="2">
    <source>
        <dbReference type="ARBA" id="ARBA00006991"/>
    </source>
</evidence>
<keyword evidence="5 11" id="KW-0863">Zinc-finger</keyword>
<feature type="domain" description="C2H2-type" evidence="13">
    <location>
        <begin position="102"/>
        <end position="129"/>
    </location>
</feature>
<feature type="compositionally biased region" description="Polar residues" evidence="12">
    <location>
        <begin position="26"/>
        <end position="41"/>
    </location>
</feature>
<feature type="compositionally biased region" description="Basic and acidic residues" evidence="12">
    <location>
        <begin position="133"/>
        <end position="162"/>
    </location>
</feature>
<evidence type="ECO:0000256" key="4">
    <source>
        <dbReference type="ARBA" id="ARBA00022737"/>
    </source>
</evidence>
<evidence type="ECO:0000313" key="14">
    <source>
        <dbReference type="Proteomes" id="UP000515135"/>
    </source>
</evidence>
<dbReference type="RefSeq" id="XP_019643344.1">
    <property type="nucleotide sequence ID" value="XM_019787785.1"/>
</dbReference>
<evidence type="ECO:0000256" key="6">
    <source>
        <dbReference type="ARBA" id="ARBA00022833"/>
    </source>
</evidence>
<dbReference type="PROSITE" id="PS50157">
    <property type="entry name" value="ZINC_FINGER_C2H2_2"/>
    <property type="match status" value="12"/>
</dbReference>
<dbReference type="GO" id="GO:0003690">
    <property type="term" value="F:double-stranded DNA binding"/>
    <property type="evidence" value="ECO:0007669"/>
    <property type="project" value="UniProtKB-ARBA"/>
</dbReference>
<feature type="domain" description="C2H2-type" evidence="13">
    <location>
        <begin position="844"/>
        <end position="871"/>
    </location>
</feature>
<dbReference type="Gene3D" id="3.30.160.60">
    <property type="entry name" value="Classic Zinc Finger"/>
    <property type="match status" value="15"/>
</dbReference>
<dbReference type="SMART" id="SM00355">
    <property type="entry name" value="ZnF_C2H2"/>
    <property type="match status" value="25"/>
</dbReference>
<dbReference type="RefSeq" id="XP_019643343.1">
    <property type="nucleotide sequence ID" value="XM_019787784.1"/>
</dbReference>
<keyword evidence="10" id="KW-0539">Nucleus</keyword>
<keyword evidence="14" id="KW-1185">Reference proteome</keyword>
<proteinExistence type="inferred from homology"/>
<dbReference type="FunFam" id="3.30.160.60:FF:000604">
    <property type="entry name" value="Histone H4 transcription factor-like Protein"/>
    <property type="match status" value="1"/>
</dbReference>
<dbReference type="GeneID" id="109484499"/>
<reference evidence="15 16" key="1">
    <citation type="submission" date="2025-04" db="UniProtKB">
        <authorList>
            <consortium name="RefSeq"/>
        </authorList>
    </citation>
    <scope>IDENTIFICATION</scope>
    <source>
        <tissue evidence="15 16">Gonad</tissue>
    </source>
</reference>
<feature type="domain" description="C2H2-type" evidence="13">
    <location>
        <begin position="649"/>
        <end position="676"/>
    </location>
</feature>
<comment type="similarity">
    <text evidence="2">Belongs to the krueppel C2H2-type zinc-finger protein family.</text>
</comment>
<dbReference type="PROSITE" id="PS00028">
    <property type="entry name" value="ZINC_FINGER_C2H2_1"/>
    <property type="match status" value="1"/>
</dbReference>
<feature type="compositionally biased region" description="Basic and acidic residues" evidence="12">
    <location>
        <begin position="42"/>
        <end position="99"/>
    </location>
</feature>
<evidence type="ECO:0000256" key="1">
    <source>
        <dbReference type="ARBA" id="ARBA00004123"/>
    </source>
</evidence>
<feature type="region of interest" description="Disordered" evidence="12">
    <location>
        <begin position="1004"/>
        <end position="1068"/>
    </location>
</feature>
<dbReference type="InterPro" id="IPR036236">
    <property type="entry name" value="Znf_C2H2_sf"/>
</dbReference>
<feature type="compositionally biased region" description="Acidic residues" evidence="12">
    <location>
        <begin position="1028"/>
        <end position="1068"/>
    </location>
</feature>
<evidence type="ECO:0000256" key="3">
    <source>
        <dbReference type="ARBA" id="ARBA00022723"/>
    </source>
</evidence>
<evidence type="ECO:0000256" key="11">
    <source>
        <dbReference type="PROSITE-ProRule" id="PRU00042"/>
    </source>
</evidence>
<feature type="domain" description="C2H2-type" evidence="13">
    <location>
        <begin position="482"/>
        <end position="510"/>
    </location>
</feature>
<evidence type="ECO:0000256" key="8">
    <source>
        <dbReference type="ARBA" id="ARBA00023125"/>
    </source>
</evidence>
<evidence type="ECO:0000313" key="15">
    <source>
        <dbReference type="RefSeq" id="XP_019643343.1"/>
    </source>
</evidence>
<accession>A0A6P5A1Z6</accession>
<dbReference type="Pfam" id="PF00096">
    <property type="entry name" value="zf-C2H2"/>
    <property type="match status" value="2"/>
</dbReference>
<evidence type="ECO:0000256" key="9">
    <source>
        <dbReference type="ARBA" id="ARBA00023163"/>
    </source>
</evidence>
<dbReference type="InterPro" id="IPR013087">
    <property type="entry name" value="Znf_C2H2_type"/>
</dbReference>
<feature type="domain" description="C2H2-type" evidence="13">
    <location>
        <begin position="702"/>
        <end position="724"/>
    </location>
</feature>
<feature type="domain" description="C2H2-type" evidence="13">
    <location>
        <begin position="512"/>
        <end position="539"/>
    </location>
</feature>
<feature type="domain" description="C2H2-type" evidence="13">
    <location>
        <begin position="930"/>
        <end position="957"/>
    </location>
</feature>
<dbReference type="GO" id="GO:0005634">
    <property type="term" value="C:nucleus"/>
    <property type="evidence" value="ECO:0007669"/>
    <property type="project" value="UniProtKB-SubCell"/>
</dbReference>
<keyword evidence="3" id="KW-0479">Metal-binding</keyword>
<gene>
    <name evidence="15 16" type="primary">LOC109484499</name>
</gene>
<feature type="domain" description="C2H2-type" evidence="13">
    <location>
        <begin position="263"/>
        <end position="290"/>
    </location>
</feature>
<dbReference type="AlphaFoldDB" id="A0A6P5A1Z6"/>
<dbReference type="KEGG" id="bbel:109484499"/>
<organism evidence="14 15">
    <name type="scientific">Branchiostoma belcheri</name>
    <name type="common">Amphioxus</name>
    <dbReference type="NCBI Taxonomy" id="7741"/>
    <lineage>
        <taxon>Eukaryota</taxon>
        <taxon>Metazoa</taxon>
        <taxon>Chordata</taxon>
        <taxon>Cephalochordata</taxon>
        <taxon>Leptocardii</taxon>
        <taxon>Amphioxiformes</taxon>
        <taxon>Branchiostomatidae</taxon>
        <taxon>Branchiostoma</taxon>
    </lineage>
</organism>
<evidence type="ECO:0000259" key="13">
    <source>
        <dbReference type="PROSITE" id="PS50157"/>
    </source>
</evidence>
<evidence type="ECO:0000256" key="12">
    <source>
        <dbReference type="SAM" id="MobiDB-lite"/>
    </source>
</evidence>
<dbReference type="Proteomes" id="UP000515135">
    <property type="component" value="Unplaced"/>
</dbReference>
<dbReference type="FunFam" id="3.30.160.60:FF:000710">
    <property type="entry name" value="Zinc finger protein 768"/>
    <property type="match status" value="1"/>
</dbReference>
<keyword evidence="7" id="KW-0805">Transcription regulation</keyword>
<feature type="domain" description="C2H2-type" evidence="13">
    <location>
        <begin position="617"/>
        <end position="644"/>
    </location>
</feature>
<protein>
    <submittedName>
        <fullName evidence="15 16">Zinc finger protein 160-like</fullName>
    </submittedName>
</protein>